<dbReference type="GO" id="GO:0004190">
    <property type="term" value="F:aspartic-type endopeptidase activity"/>
    <property type="evidence" value="ECO:0007669"/>
    <property type="project" value="InterPro"/>
</dbReference>
<keyword evidence="3" id="KW-1185">Reference proteome</keyword>
<dbReference type="Pfam" id="PF13975">
    <property type="entry name" value="gag-asp_proteas"/>
    <property type="match status" value="1"/>
</dbReference>
<protein>
    <submittedName>
        <fullName evidence="2">Uncharacterized protein</fullName>
    </submittedName>
</protein>
<dbReference type="EnsemblPlants" id="AUR62041127-RA">
    <property type="protein sequence ID" value="AUR62041127-RA:cds"/>
    <property type="gene ID" value="AUR62041127"/>
</dbReference>
<dbReference type="Gramene" id="AUR62041127-RA">
    <property type="protein sequence ID" value="AUR62041127-RA:cds"/>
    <property type="gene ID" value="AUR62041127"/>
</dbReference>
<dbReference type="Gene3D" id="2.40.70.10">
    <property type="entry name" value="Acid Proteases"/>
    <property type="match status" value="1"/>
</dbReference>
<evidence type="ECO:0000256" key="1">
    <source>
        <dbReference type="SAM" id="Coils"/>
    </source>
</evidence>
<dbReference type="SUPFAM" id="SSF50630">
    <property type="entry name" value="Acid proteases"/>
    <property type="match status" value="1"/>
</dbReference>
<evidence type="ECO:0000313" key="2">
    <source>
        <dbReference type="EnsemblPlants" id="AUR62041127-RA:cds"/>
    </source>
</evidence>
<keyword evidence="1" id="KW-0175">Coiled coil</keyword>
<feature type="coiled-coil region" evidence="1">
    <location>
        <begin position="43"/>
        <end position="81"/>
    </location>
</feature>
<evidence type="ECO:0000313" key="3">
    <source>
        <dbReference type="Proteomes" id="UP000596660"/>
    </source>
</evidence>
<dbReference type="GO" id="GO:0006508">
    <property type="term" value="P:proteolysis"/>
    <property type="evidence" value="ECO:0007669"/>
    <property type="project" value="InterPro"/>
</dbReference>
<dbReference type="InterPro" id="IPR021109">
    <property type="entry name" value="Peptidase_aspartic_dom_sf"/>
</dbReference>
<name>A0A803N664_CHEQI</name>
<dbReference type="AlphaFoldDB" id="A0A803N664"/>
<dbReference type="InterPro" id="IPR001969">
    <property type="entry name" value="Aspartic_peptidase_AS"/>
</dbReference>
<accession>A0A803N664</accession>
<dbReference type="PROSITE" id="PS00141">
    <property type="entry name" value="ASP_PROTEASE"/>
    <property type="match status" value="1"/>
</dbReference>
<sequence length="258" mass="28536">MRVECAVADMHDDITQLSDSVEGLEVKVEAAHTATQDLRDETLGLVNSALATIREEVAKLKEELLGKLRDIQAEVESVKEDVILCKKTAGPHFSRNCPVRQNVNAMIASEEELALEMSMGAMAMGERAHFSRIRLLNDEDVLKGKASSANEGTGVKQRSNLMVLDEEVNEVPPRLLVDTGASHNLLAKEEAKALWVKFTRVDAEMKAINSKATPVYGRAWGVPVRLGKWKGKVDFLVVDIDDEDVVPGMEFLHKFLPF</sequence>
<proteinExistence type="predicted"/>
<reference evidence="2" key="1">
    <citation type="journal article" date="2017" name="Nature">
        <title>The genome of Chenopodium quinoa.</title>
        <authorList>
            <person name="Jarvis D.E."/>
            <person name="Ho Y.S."/>
            <person name="Lightfoot D.J."/>
            <person name="Schmoeckel S.M."/>
            <person name="Li B."/>
            <person name="Borm T.J.A."/>
            <person name="Ohyanagi H."/>
            <person name="Mineta K."/>
            <person name="Michell C.T."/>
            <person name="Saber N."/>
            <person name="Kharbatia N.M."/>
            <person name="Rupper R.R."/>
            <person name="Sharp A.R."/>
            <person name="Dally N."/>
            <person name="Boughton B.A."/>
            <person name="Woo Y.H."/>
            <person name="Gao G."/>
            <person name="Schijlen E.G.W.M."/>
            <person name="Guo X."/>
            <person name="Momin A.A."/>
            <person name="Negrao S."/>
            <person name="Al-Babili S."/>
            <person name="Gehring C."/>
            <person name="Roessner U."/>
            <person name="Jung C."/>
            <person name="Murphy K."/>
            <person name="Arold S.T."/>
            <person name="Gojobori T."/>
            <person name="van der Linden C.G."/>
            <person name="van Loo E.N."/>
            <person name="Jellen E.N."/>
            <person name="Maughan P.J."/>
            <person name="Tester M."/>
        </authorList>
    </citation>
    <scope>NUCLEOTIDE SEQUENCE [LARGE SCALE GENOMIC DNA]</scope>
    <source>
        <strain evidence="2">cv. PI 614886</strain>
    </source>
</reference>
<reference evidence="2" key="2">
    <citation type="submission" date="2021-03" db="UniProtKB">
        <authorList>
            <consortium name="EnsemblPlants"/>
        </authorList>
    </citation>
    <scope>IDENTIFICATION</scope>
</reference>
<dbReference type="Proteomes" id="UP000596660">
    <property type="component" value="Unplaced"/>
</dbReference>
<organism evidence="2 3">
    <name type="scientific">Chenopodium quinoa</name>
    <name type="common">Quinoa</name>
    <dbReference type="NCBI Taxonomy" id="63459"/>
    <lineage>
        <taxon>Eukaryota</taxon>
        <taxon>Viridiplantae</taxon>
        <taxon>Streptophyta</taxon>
        <taxon>Embryophyta</taxon>
        <taxon>Tracheophyta</taxon>
        <taxon>Spermatophyta</taxon>
        <taxon>Magnoliopsida</taxon>
        <taxon>eudicotyledons</taxon>
        <taxon>Gunneridae</taxon>
        <taxon>Pentapetalae</taxon>
        <taxon>Caryophyllales</taxon>
        <taxon>Chenopodiaceae</taxon>
        <taxon>Chenopodioideae</taxon>
        <taxon>Atripliceae</taxon>
        <taxon>Chenopodium</taxon>
    </lineage>
</organism>